<comment type="caution">
    <text evidence="3">The sequence shown here is derived from an EMBL/GenBank/DDBJ whole genome shotgun (WGS) entry which is preliminary data.</text>
</comment>
<evidence type="ECO:0008006" key="5">
    <source>
        <dbReference type="Google" id="ProtNLM"/>
    </source>
</evidence>
<dbReference type="Proteomes" id="UP000078335">
    <property type="component" value="Unassembled WGS sequence"/>
</dbReference>
<gene>
    <name evidence="3" type="ORF">NS263_14190</name>
</gene>
<accession>A0ABR5S370</accession>
<evidence type="ECO:0000313" key="4">
    <source>
        <dbReference type="Proteomes" id="UP000078335"/>
    </source>
</evidence>
<proteinExistence type="predicted"/>
<keyword evidence="2" id="KW-0732">Signal</keyword>
<feature type="chain" id="PRO_5045045789" description="Lipoprotein" evidence="2">
    <location>
        <begin position="27"/>
        <end position="162"/>
    </location>
</feature>
<name>A0ABR5S370_9MICO</name>
<dbReference type="RefSeq" id="WP_058729905.1">
    <property type="nucleotide sequence ID" value="NZ_LDRB01000085.1"/>
</dbReference>
<feature type="compositionally biased region" description="Low complexity" evidence="1">
    <location>
        <begin position="42"/>
        <end position="56"/>
    </location>
</feature>
<protein>
    <recommendedName>
        <fullName evidence="5">Lipoprotein</fullName>
    </recommendedName>
</protein>
<sequence>MPRKTIALATAVLTAALLAGCASGGAAPASGRSGSGSGGTGTSSSSTPTAAAQTRAEACTTLRAKVEDSAKGLQSLSDMQSDPQAAVARLEEFDRSLTEGIDAVQNADVKPKAEAFQTAYRDMVAKIQGMAKDPQSVDVSGFSTSAEQVQQAAKDIDTVCAD</sequence>
<feature type="region of interest" description="Disordered" evidence="1">
    <location>
        <begin position="25"/>
        <end position="56"/>
    </location>
</feature>
<evidence type="ECO:0000256" key="2">
    <source>
        <dbReference type="SAM" id="SignalP"/>
    </source>
</evidence>
<dbReference type="EMBL" id="LDRB01000085">
    <property type="protein sequence ID" value="KTR38175.1"/>
    <property type="molecule type" value="Genomic_DNA"/>
</dbReference>
<dbReference type="PROSITE" id="PS51257">
    <property type="entry name" value="PROKAR_LIPOPROTEIN"/>
    <property type="match status" value="1"/>
</dbReference>
<organism evidence="3 4">
    <name type="scientific">Curtobacterium oceanosedimentum</name>
    <dbReference type="NCBI Taxonomy" id="465820"/>
    <lineage>
        <taxon>Bacteria</taxon>
        <taxon>Bacillati</taxon>
        <taxon>Actinomycetota</taxon>
        <taxon>Actinomycetes</taxon>
        <taxon>Micrococcales</taxon>
        <taxon>Microbacteriaceae</taxon>
        <taxon>Curtobacterium</taxon>
    </lineage>
</organism>
<evidence type="ECO:0000256" key="1">
    <source>
        <dbReference type="SAM" id="MobiDB-lite"/>
    </source>
</evidence>
<keyword evidence="4" id="KW-1185">Reference proteome</keyword>
<evidence type="ECO:0000313" key="3">
    <source>
        <dbReference type="EMBL" id="KTR38175.1"/>
    </source>
</evidence>
<feature type="signal peptide" evidence="2">
    <location>
        <begin position="1"/>
        <end position="26"/>
    </location>
</feature>
<reference evidence="3 4" key="1">
    <citation type="journal article" date="2016" name="Front. Microbiol.">
        <title>Genomic Resource of Rice Seed Associated Bacteria.</title>
        <authorList>
            <person name="Midha S."/>
            <person name="Bansal K."/>
            <person name="Sharma S."/>
            <person name="Kumar N."/>
            <person name="Patil P.P."/>
            <person name="Chaudhry V."/>
            <person name="Patil P.B."/>
        </authorList>
    </citation>
    <scope>NUCLEOTIDE SEQUENCE [LARGE SCALE GENOMIC DNA]</scope>
    <source>
        <strain evidence="3 4">NS263</strain>
    </source>
</reference>